<evidence type="ECO:0000313" key="3">
    <source>
        <dbReference type="Proteomes" id="UP001147782"/>
    </source>
</evidence>
<name>A0A9W9UU48_9EURO</name>
<gene>
    <name evidence="2" type="ORF">N7496_012767</name>
</gene>
<protein>
    <recommendedName>
        <fullName evidence="1">AB hydrolase-1 domain-containing protein</fullName>
    </recommendedName>
</protein>
<comment type="caution">
    <text evidence="2">The sequence shown here is derived from an EMBL/GenBank/DDBJ whole genome shotgun (WGS) entry which is preliminary data.</text>
</comment>
<accession>A0A9W9UU48</accession>
<dbReference type="PANTHER" id="PTHR37017">
    <property type="entry name" value="AB HYDROLASE-1 DOMAIN-CONTAINING PROTEIN-RELATED"/>
    <property type="match status" value="1"/>
</dbReference>
<dbReference type="RefSeq" id="XP_056549578.1">
    <property type="nucleotide sequence ID" value="XM_056705680.1"/>
</dbReference>
<proteinExistence type="predicted"/>
<dbReference type="PANTHER" id="PTHR37017:SF11">
    <property type="entry name" value="ESTERASE_LIPASE_THIOESTERASE DOMAIN-CONTAINING PROTEIN"/>
    <property type="match status" value="1"/>
</dbReference>
<dbReference type="GeneID" id="81444859"/>
<evidence type="ECO:0000259" key="1">
    <source>
        <dbReference type="Pfam" id="PF12697"/>
    </source>
</evidence>
<dbReference type="InterPro" id="IPR000073">
    <property type="entry name" value="AB_hydrolase_1"/>
</dbReference>
<reference evidence="2" key="1">
    <citation type="submission" date="2022-11" db="EMBL/GenBank/DDBJ databases">
        <authorList>
            <person name="Petersen C."/>
        </authorList>
    </citation>
    <scope>NUCLEOTIDE SEQUENCE</scope>
    <source>
        <strain evidence="2">IBT 29864</strain>
    </source>
</reference>
<dbReference type="InterPro" id="IPR052897">
    <property type="entry name" value="Sec-Metab_Biosynth_Hydrolase"/>
</dbReference>
<dbReference type="Proteomes" id="UP001147782">
    <property type="component" value="Unassembled WGS sequence"/>
</dbReference>
<dbReference type="OrthoDB" id="408373at2759"/>
<keyword evidence="3" id="KW-1185">Reference proteome</keyword>
<dbReference type="Pfam" id="PF12697">
    <property type="entry name" value="Abhydrolase_6"/>
    <property type="match status" value="1"/>
</dbReference>
<evidence type="ECO:0000313" key="2">
    <source>
        <dbReference type="EMBL" id="KAJ5355555.1"/>
    </source>
</evidence>
<dbReference type="AlphaFoldDB" id="A0A9W9UU48"/>
<organism evidence="2 3">
    <name type="scientific">Penicillium cataractarum</name>
    <dbReference type="NCBI Taxonomy" id="2100454"/>
    <lineage>
        <taxon>Eukaryota</taxon>
        <taxon>Fungi</taxon>
        <taxon>Dikarya</taxon>
        <taxon>Ascomycota</taxon>
        <taxon>Pezizomycotina</taxon>
        <taxon>Eurotiomycetes</taxon>
        <taxon>Eurotiomycetidae</taxon>
        <taxon>Eurotiales</taxon>
        <taxon>Aspergillaceae</taxon>
        <taxon>Penicillium</taxon>
    </lineage>
</organism>
<dbReference type="EMBL" id="JAPZBS010000010">
    <property type="protein sequence ID" value="KAJ5355555.1"/>
    <property type="molecule type" value="Genomic_DNA"/>
</dbReference>
<sequence length="243" mass="26378">MSNPILIFAPGAWYPPTAFDSIIDKLPEYRCRTITFPSIQSATEISDLRPDIDAVRFTVDQEAEEGHDIVVILHSWAGLPVSSALGGLSKSERQAKGYKGGIVKLLFVAAFVPILGESLVGAFGGTPPSWFSRNEPNGTVTATDPHGIFFHDVPDGAEWAKALGPHAWATKIAPATGIAYMTIPCVYLVCKNDRAIPFAIQQMMINRARGGGAQFETEIIETGHTPWLVAPDQFVAYIKKHAM</sequence>
<dbReference type="GO" id="GO:0072330">
    <property type="term" value="P:monocarboxylic acid biosynthetic process"/>
    <property type="evidence" value="ECO:0007669"/>
    <property type="project" value="UniProtKB-ARBA"/>
</dbReference>
<dbReference type="Gene3D" id="3.40.50.1820">
    <property type="entry name" value="alpha/beta hydrolase"/>
    <property type="match status" value="1"/>
</dbReference>
<dbReference type="GO" id="GO:0017000">
    <property type="term" value="P:antibiotic biosynthetic process"/>
    <property type="evidence" value="ECO:0007669"/>
    <property type="project" value="UniProtKB-ARBA"/>
</dbReference>
<dbReference type="InterPro" id="IPR029058">
    <property type="entry name" value="AB_hydrolase_fold"/>
</dbReference>
<dbReference type="SUPFAM" id="SSF53474">
    <property type="entry name" value="alpha/beta-Hydrolases"/>
    <property type="match status" value="1"/>
</dbReference>
<reference evidence="2" key="2">
    <citation type="journal article" date="2023" name="IMA Fungus">
        <title>Comparative genomic study of the Penicillium genus elucidates a diverse pangenome and 15 lateral gene transfer events.</title>
        <authorList>
            <person name="Petersen C."/>
            <person name="Sorensen T."/>
            <person name="Nielsen M.R."/>
            <person name="Sondergaard T.E."/>
            <person name="Sorensen J.L."/>
            <person name="Fitzpatrick D.A."/>
            <person name="Frisvad J.C."/>
            <person name="Nielsen K.L."/>
        </authorList>
    </citation>
    <scope>NUCLEOTIDE SEQUENCE</scope>
    <source>
        <strain evidence="2">IBT 29864</strain>
    </source>
</reference>
<feature type="domain" description="AB hydrolase-1" evidence="1">
    <location>
        <begin position="6"/>
        <end position="236"/>
    </location>
</feature>